<name>A0A0P6XWU7_9CHLR</name>
<keyword evidence="3 4" id="KW-0326">Glycosidase</keyword>
<evidence type="ECO:0000256" key="2">
    <source>
        <dbReference type="ARBA" id="ARBA00022801"/>
    </source>
</evidence>
<dbReference type="EMBL" id="LGCL01000034">
    <property type="protein sequence ID" value="KPL73767.1"/>
    <property type="molecule type" value="Genomic_DNA"/>
</dbReference>
<accession>A0A0P6XWU7</accession>
<dbReference type="Gene3D" id="3.20.20.80">
    <property type="entry name" value="Glycosidases"/>
    <property type="match status" value="1"/>
</dbReference>
<dbReference type="GO" id="GO:1901136">
    <property type="term" value="P:carbohydrate derivative catabolic process"/>
    <property type="evidence" value="ECO:0007669"/>
    <property type="project" value="UniProtKB-ARBA"/>
</dbReference>
<evidence type="ECO:0000256" key="3">
    <source>
        <dbReference type="ARBA" id="ARBA00023295"/>
    </source>
</evidence>
<evidence type="ECO:0000256" key="4">
    <source>
        <dbReference type="RuleBase" id="RU361153"/>
    </source>
</evidence>
<dbReference type="OrthoDB" id="2339329at2"/>
<dbReference type="InterPro" id="IPR041036">
    <property type="entry name" value="GH5_C"/>
</dbReference>
<keyword evidence="8" id="KW-1185">Reference proteome</keyword>
<dbReference type="InterPro" id="IPR017853">
    <property type="entry name" value="GH"/>
</dbReference>
<dbReference type="InterPro" id="IPR013780">
    <property type="entry name" value="Glyco_hydro_b"/>
</dbReference>
<sequence>MIRLQDTRFVDELGRTLLLRGVNLGGSSKVPFSPDGATWRKKGFYQHREVSFVGRPFPLEEADEHFTRLKAWGLDFLRFLVTWEAVEHAGPGQYDEAYLDYVRAVVEKAADYEINLFIDPHQDVWSRFTGGDGAPGWTLEAVGLEMARLTACGAAITHQEHGDPLPRMIWPTNYGKLANLTMWTLFFGGNDFAPNLKIEGQSAQDYLQGHYIEAMRQVAARLKGLPNVAGFDTLNEPSAGLIGCRDLNQRMGLGFLQGEAPSAFEAMRAGAGLPTEVELWQLAASGPKRAGKTLINPDGVSAWREGMEPLWKAHGVWGVNAEGQPEILKPDYFARVGEREVDFYRDYFRPFANRYAAAIRAELPDAILFVEGVPLEAHMAWTPADAAQVVHAIHWYDNYTLFTKSFSRLHSYDIQSGRIVVGMQKTQAMRNRQVAASIHAAEENMGGVPTLIGEVGIPFDMNGKRAYSTGKFAVQTRAMDATMRALEANLASFTLWNYTADNTNERGDQWNDEDLSIFSRDQITGSGSIHDGGRALRAVVRPYARKVPGKPLQMAFDWLSRHFEFEFAPDPAVDAPLEVFVPELQYPTGGEVITSAGRHELDLEAHLLRFWPQAGGETAFVRIVPHE</sequence>
<dbReference type="InterPro" id="IPR052066">
    <property type="entry name" value="Glycosphingolipid_Hydrolases"/>
</dbReference>
<proteinExistence type="inferred from homology"/>
<evidence type="ECO:0008006" key="9">
    <source>
        <dbReference type="Google" id="ProtNLM"/>
    </source>
</evidence>
<evidence type="ECO:0000259" key="5">
    <source>
        <dbReference type="Pfam" id="PF00150"/>
    </source>
</evidence>
<dbReference type="STRING" id="1134406.ADN00_14490"/>
<dbReference type="GO" id="GO:0016042">
    <property type="term" value="P:lipid catabolic process"/>
    <property type="evidence" value="ECO:0007669"/>
    <property type="project" value="UniProtKB-ARBA"/>
</dbReference>
<organism evidence="7 8">
    <name type="scientific">Ornatilinea apprima</name>
    <dbReference type="NCBI Taxonomy" id="1134406"/>
    <lineage>
        <taxon>Bacteria</taxon>
        <taxon>Bacillati</taxon>
        <taxon>Chloroflexota</taxon>
        <taxon>Anaerolineae</taxon>
        <taxon>Anaerolineales</taxon>
        <taxon>Anaerolineaceae</taxon>
        <taxon>Ornatilinea</taxon>
    </lineage>
</organism>
<comment type="similarity">
    <text evidence="1 4">Belongs to the glycosyl hydrolase 5 (cellulase A) family.</text>
</comment>
<evidence type="ECO:0000313" key="8">
    <source>
        <dbReference type="Proteomes" id="UP000050417"/>
    </source>
</evidence>
<dbReference type="RefSeq" id="WP_075063742.1">
    <property type="nucleotide sequence ID" value="NZ_LGCL01000034.1"/>
</dbReference>
<dbReference type="GO" id="GO:0000272">
    <property type="term" value="P:polysaccharide catabolic process"/>
    <property type="evidence" value="ECO:0007669"/>
    <property type="project" value="InterPro"/>
</dbReference>
<dbReference type="AlphaFoldDB" id="A0A0P6XWU7"/>
<dbReference type="GO" id="GO:0008422">
    <property type="term" value="F:beta-glucosidase activity"/>
    <property type="evidence" value="ECO:0007669"/>
    <property type="project" value="TreeGrafter"/>
</dbReference>
<dbReference type="PANTHER" id="PTHR31308:SF5">
    <property type="entry name" value="ERGOSTERYL-BETA-GLUCOSIDASE"/>
    <property type="match status" value="1"/>
</dbReference>
<dbReference type="Gene3D" id="2.60.40.1180">
    <property type="entry name" value="Golgi alpha-mannosidase II"/>
    <property type="match status" value="1"/>
</dbReference>
<dbReference type="PATRIC" id="fig|1134406.4.peg.1418"/>
<feature type="domain" description="Glycoside hydrolase family 5" evidence="5">
    <location>
        <begin position="54"/>
        <end position="239"/>
    </location>
</feature>
<comment type="caution">
    <text evidence="7">The sequence shown here is derived from an EMBL/GenBank/DDBJ whole genome shotgun (WGS) entry which is preliminary data.</text>
</comment>
<dbReference type="Proteomes" id="UP000050417">
    <property type="component" value="Unassembled WGS sequence"/>
</dbReference>
<keyword evidence="2 4" id="KW-0378">Hydrolase</keyword>
<gene>
    <name evidence="7" type="ORF">ADN00_14490</name>
</gene>
<dbReference type="InterPro" id="IPR001547">
    <property type="entry name" value="Glyco_hydro_5"/>
</dbReference>
<feature type="domain" description="Glycoside hydrolase family 5 C-terminal" evidence="6">
    <location>
        <begin position="541"/>
        <end position="617"/>
    </location>
</feature>
<dbReference type="Pfam" id="PF00150">
    <property type="entry name" value="Cellulase"/>
    <property type="match status" value="1"/>
</dbReference>
<dbReference type="PANTHER" id="PTHR31308">
    <property type="match status" value="1"/>
</dbReference>
<dbReference type="SUPFAM" id="SSF51445">
    <property type="entry name" value="(Trans)glycosidases"/>
    <property type="match status" value="1"/>
</dbReference>
<evidence type="ECO:0000313" key="7">
    <source>
        <dbReference type="EMBL" id="KPL73767.1"/>
    </source>
</evidence>
<protein>
    <recommendedName>
        <fullName evidence="9">Glycoside hydrolase family 5 domain-containing protein</fullName>
    </recommendedName>
</protein>
<evidence type="ECO:0000256" key="1">
    <source>
        <dbReference type="ARBA" id="ARBA00005641"/>
    </source>
</evidence>
<evidence type="ECO:0000259" key="6">
    <source>
        <dbReference type="Pfam" id="PF18564"/>
    </source>
</evidence>
<reference evidence="7 8" key="1">
    <citation type="submission" date="2015-07" db="EMBL/GenBank/DDBJ databases">
        <title>Genome sequence of Ornatilinea apprima DSM 23815.</title>
        <authorList>
            <person name="Hemp J."/>
            <person name="Ward L.M."/>
            <person name="Pace L.A."/>
            <person name="Fischer W.W."/>
        </authorList>
    </citation>
    <scope>NUCLEOTIDE SEQUENCE [LARGE SCALE GENOMIC DNA]</scope>
    <source>
        <strain evidence="7 8">P3M-1</strain>
    </source>
</reference>
<dbReference type="Pfam" id="PF18564">
    <property type="entry name" value="Glyco_hydro_5_C"/>
    <property type="match status" value="1"/>
</dbReference>